<feature type="transmembrane region" description="Helical" evidence="3">
    <location>
        <begin position="21"/>
        <end position="44"/>
    </location>
</feature>
<keyword evidence="1" id="KW-0378">Hydrolase</keyword>
<evidence type="ECO:0000256" key="1">
    <source>
        <dbReference type="RuleBase" id="RU341113"/>
    </source>
</evidence>
<dbReference type="GO" id="GO:0098552">
    <property type="term" value="C:side of membrane"/>
    <property type="evidence" value="ECO:0007669"/>
    <property type="project" value="UniProtKB-KW"/>
</dbReference>
<dbReference type="GO" id="GO:0006508">
    <property type="term" value="P:proteolysis"/>
    <property type="evidence" value="ECO:0007669"/>
    <property type="project" value="UniProtKB-KW"/>
</dbReference>
<keyword evidence="1" id="KW-0645">Protease</keyword>
<feature type="compositionally biased region" description="Pro residues" evidence="2">
    <location>
        <begin position="435"/>
        <end position="456"/>
    </location>
</feature>
<evidence type="ECO:0000256" key="2">
    <source>
        <dbReference type="SAM" id="MobiDB-lite"/>
    </source>
</evidence>
<feature type="region of interest" description="Disordered" evidence="2">
    <location>
        <begin position="433"/>
        <end position="462"/>
    </location>
</feature>
<dbReference type="PANTHER" id="PTHR10443">
    <property type="entry name" value="MICROSOMAL DIPEPTIDASE"/>
    <property type="match status" value="1"/>
</dbReference>
<keyword evidence="1" id="KW-0224">Dipeptidase</keyword>
<dbReference type="EC" id="3.4.13.19" evidence="1"/>
<dbReference type="SUPFAM" id="SSF51556">
    <property type="entry name" value="Metallo-dependent hydrolases"/>
    <property type="match status" value="1"/>
</dbReference>
<keyword evidence="1" id="KW-0449">Lipoprotein</keyword>
<protein>
    <recommendedName>
        <fullName evidence="1">Dipeptidase</fullName>
        <ecNumber evidence="1">3.4.13.19</ecNumber>
    </recommendedName>
</protein>
<keyword evidence="1" id="KW-0325">Glycoprotein</keyword>
<dbReference type="Gene3D" id="3.20.20.140">
    <property type="entry name" value="Metal-dependent hydrolases"/>
    <property type="match status" value="1"/>
</dbReference>
<gene>
    <name evidence="4" type="ORF">g.43865</name>
</gene>
<dbReference type="GO" id="GO:0070573">
    <property type="term" value="F:metallodipeptidase activity"/>
    <property type="evidence" value="ECO:0007669"/>
    <property type="project" value="InterPro"/>
</dbReference>
<evidence type="ECO:0000313" key="4">
    <source>
        <dbReference type="EMBL" id="JAS25357.1"/>
    </source>
</evidence>
<comment type="cofactor">
    <cofactor evidence="1">
        <name>Zn(2+)</name>
        <dbReference type="ChEBI" id="CHEBI:29105"/>
    </cofactor>
</comment>
<keyword evidence="3" id="KW-0812">Transmembrane</keyword>
<keyword evidence="1" id="KW-0862">Zinc</keyword>
<dbReference type="GO" id="GO:0046872">
    <property type="term" value="F:metal ion binding"/>
    <property type="evidence" value="ECO:0007669"/>
    <property type="project" value="UniProtKB-UniRule"/>
</dbReference>
<dbReference type="InterPro" id="IPR032466">
    <property type="entry name" value="Metal_Hydrolase"/>
</dbReference>
<keyword evidence="1" id="KW-0482">Metalloprotease</keyword>
<accession>A0A1B6DI86</accession>
<comment type="similarity">
    <text evidence="1">Belongs to the metallo-dependent hydrolases superfamily. Peptidase M19 family.</text>
</comment>
<sequence length="462" mass="49840">MEGISRCCRDLYHQPFDRQKVIYICGGVGAAFLIVIVIITISLMSSSPSQPDNTRGSDALKNAPLIIGYNNFSQNIKAFRRNQISTFNLSADWKSDEQLKTCTTCQTDYPKLKAGKVAVQVWTASVNCTAQYKDSVSQTLEQIDVIQRFISSNPTKLSLATTSKGIETEFSKNTAAIGSMISIDGGHSIDGRLGVLRMYYQLGVRMMSLASACNTTWSLSYEATANSTKDTGLTAFGKIVVAEMNRLGMIIDLSGSSNATQLQVLNITKAPVVFSHSACANLTAAGGLNIPDDVLLKLKENKGLVMLTFSPKQLNSTAAATVNDVITHLNYLRTKIGASYIGIGGAYDLYETYPTGLSDISTIGSLFDNLYANSSWSLPQLEALAGKNFLSLLKTVESVRDGMSLTSGANETWEDQGDYNNVEKTCYSDFTWRYPPAPAQAPPPTSTQAPPPPPPASGTGSR</sequence>
<dbReference type="EMBL" id="GEDC01011941">
    <property type="protein sequence ID" value="JAS25357.1"/>
    <property type="molecule type" value="Transcribed_RNA"/>
</dbReference>
<evidence type="ECO:0000256" key="3">
    <source>
        <dbReference type="SAM" id="Phobius"/>
    </source>
</evidence>
<reference evidence="4" key="1">
    <citation type="submission" date="2015-12" db="EMBL/GenBank/DDBJ databases">
        <title>De novo transcriptome assembly of four potential Pierce s Disease insect vectors from Arizona vineyards.</title>
        <authorList>
            <person name="Tassone E.E."/>
        </authorList>
    </citation>
    <scope>NUCLEOTIDE SEQUENCE</scope>
</reference>
<proteinExistence type="inferred from homology"/>
<keyword evidence="3" id="KW-0472">Membrane</keyword>
<dbReference type="Pfam" id="PF01244">
    <property type="entry name" value="Peptidase_M19"/>
    <property type="match status" value="1"/>
</dbReference>
<keyword evidence="1" id="KW-1015">Disulfide bond</keyword>
<dbReference type="PANTHER" id="PTHR10443:SF12">
    <property type="entry name" value="DIPEPTIDASE"/>
    <property type="match status" value="1"/>
</dbReference>
<comment type="subcellular location">
    <subcellularLocation>
        <location evidence="1">Membrane</location>
        <topology evidence="1">Lipid-anchor</topology>
        <topology evidence="1">GPI-anchor</topology>
    </subcellularLocation>
</comment>
<dbReference type="AlphaFoldDB" id="A0A1B6DI86"/>
<dbReference type="InterPro" id="IPR008257">
    <property type="entry name" value="Pept_M19"/>
</dbReference>
<dbReference type="PROSITE" id="PS51365">
    <property type="entry name" value="RENAL_DIPEPTIDASE_2"/>
    <property type="match status" value="1"/>
</dbReference>
<comment type="subunit">
    <text evidence="1">Homodimer; disulfide-linked.</text>
</comment>
<keyword evidence="1" id="KW-0479">Metal-binding</keyword>
<name>A0A1B6DI86_9HEMI</name>
<keyword evidence="1" id="KW-0336">GPI-anchor</keyword>
<organism evidence="4">
    <name type="scientific">Clastoptera arizonana</name>
    <name type="common">Arizona spittle bug</name>
    <dbReference type="NCBI Taxonomy" id="38151"/>
    <lineage>
        <taxon>Eukaryota</taxon>
        <taxon>Metazoa</taxon>
        <taxon>Ecdysozoa</taxon>
        <taxon>Arthropoda</taxon>
        <taxon>Hexapoda</taxon>
        <taxon>Insecta</taxon>
        <taxon>Pterygota</taxon>
        <taxon>Neoptera</taxon>
        <taxon>Paraneoptera</taxon>
        <taxon>Hemiptera</taxon>
        <taxon>Auchenorrhyncha</taxon>
        <taxon>Cercopoidea</taxon>
        <taxon>Clastopteridae</taxon>
        <taxon>Clastoptera</taxon>
    </lineage>
</organism>
<comment type="catalytic activity">
    <reaction evidence="1">
        <text>an L-aminoacyl-L-amino acid + H2O = 2 an L-alpha-amino acid</text>
        <dbReference type="Rhea" id="RHEA:48940"/>
        <dbReference type="ChEBI" id="CHEBI:15377"/>
        <dbReference type="ChEBI" id="CHEBI:59869"/>
        <dbReference type="ChEBI" id="CHEBI:77460"/>
        <dbReference type="EC" id="3.4.13.19"/>
    </reaction>
</comment>
<keyword evidence="3" id="KW-1133">Transmembrane helix</keyword>